<sequence>MAADSRVDINDLLKATKIPPRAPKSCPVCHKIFSKYAGPTQQMRHIEACQRKKLLASLPAPLRKAPHTMTPEATPLSSTFASESSVIGDAADGSVNGPVRSDKAKHSTLNLDLVRLAKDRAVPLECLSSGVASLGRWEEVNKYRSQILDDTRNFAARVRQLASETSPIPLEDSSWIRQFPRATILWGTEAYVTDAKVPLGRAWQQRCRQRQSDILELEADPRCVVALGMLDLSSAFAELESRSSPMPSDMSRIDLEEEDLVEEDPEHVVVHRPTYPTLADVDEGLAEDTEERGLASTIDYNEVQTYPERPTFESKPLPLRYETQCVAFDPCKADPHHPSSMPIYQTATFVQPSIERFGPYDYTRSGNPTRTAVEQLLAGMRWVSGSMPPTVEMTGLEGAHAAFSFNTGMAALAAVTRLCDAGDEIICGDDIYGGMHRLLSRIVKRYGIKVHFVDLSDADAVAAVLNENIRIVHCESPSNPLMRITDLRRLSAQLKAFSSRIVLSVDSTMMSPYWMQPLRLGADIVVHSATKFLLGHSDTMAGFVCTSSPELSSAIAFVQNAEGTACSPFDCWLILRGLKTLCIRQDRAEENARKVVAFLANHPIVREVYYASYCPPDASGKRLQDQRVHLSQARSGGAVLSFTTGSVRLSRKICDAVHLFKITVSFGSCNSLIEMPCVLSHASIPAEMRSLPEDLLRLSIGIEHYEDLIADLEQAFRAALPGGVPSQRKSP</sequence>
<gene>
    <name evidence="7" type="ORF">FOZ62_024331</name>
</gene>
<keyword evidence="5" id="KW-0486">Methionine biosynthesis</keyword>
<name>A0A7J6SEI5_PEROL</name>
<dbReference type="EMBL" id="JABANM010015603">
    <property type="protein sequence ID" value="KAF4730776.1"/>
    <property type="molecule type" value="Genomic_DNA"/>
</dbReference>
<evidence type="ECO:0000313" key="7">
    <source>
        <dbReference type="EMBL" id="KAF4730776.1"/>
    </source>
</evidence>
<dbReference type="Pfam" id="PF01053">
    <property type="entry name" value="Cys_Met_Meta_PP"/>
    <property type="match status" value="1"/>
</dbReference>
<dbReference type="EC" id="4.4.1.13" evidence="2"/>
<protein>
    <recommendedName>
        <fullName evidence="2">cysteine-S-conjugate beta-lyase</fullName>
        <ecNumber evidence="2">4.4.1.13</ecNumber>
    </recommendedName>
</protein>
<dbReference type="InterPro" id="IPR015424">
    <property type="entry name" value="PyrdxlP-dep_Trfase"/>
</dbReference>
<dbReference type="SUPFAM" id="SSF53383">
    <property type="entry name" value="PLP-dependent transferases"/>
    <property type="match status" value="1"/>
</dbReference>
<dbReference type="Gene3D" id="3.90.1150.10">
    <property type="entry name" value="Aspartate Aminotransferase, domain 1"/>
    <property type="match status" value="1"/>
</dbReference>
<accession>A0A7J6SEI5</accession>
<dbReference type="GO" id="GO:0030170">
    <property type="term" value="F:pyridoxal phosphate binding"/>
    <property type="evidence" value="ECO:0007669"/>
    <property type="project" value="InterPro"/>
</dbReference>
<dbReference type="InterPro" id="IPR000277">
    <property type="entry name" value="Cys/Met-Metab_PyrdxlP-dep_enz"/>
</dbReference>
<organism evidence="7 8">
    <name type="scientific">Perkinsus olseni</name>
    <name type="common">Perkinsus atlanticus</name>
    <dbReference type="NCBI Taxonomy" id="32597"/>
    <lineage>
        <taxon>Eukaryota</taxon>
        <taxon>Sar</taxon>
        <taxon>Alveolata</taxon>
        <taxon>Perkinsozoa</taxon>
        <taxon>Perkinsea</taxon>
        <taxon>Perkinsida</taxon>
        <taxon>Perkinsidae</taxon>
        <taxon>Perkinsus</taxon>
    </lineage>
</organism>
<evidence type="ECO:0000256" key="4">
    <source>
        <dbReference type="ARBA" id="ARBA00022898"/>
    </source>
</evidence>
<dbReference type="InterPro" id="IPR015421">
    <property type="entry name" value="PyrdxlP-dep_Trfase_major"/>
</dbReference>
<dbReference type="GO" id="GO:0009086">
    <property type="term" value="P:methionine biosynthetic process"/>
    <property type="evidence" value="ECO:0007669"/>
    <property type="project" value="UniProtKB-KW"/>
</dbReference>
<keyword evidence="6" id="KW-0456">Lyase</keyword>
<dbReference type="PROSITE" id="PS00868">
    <property type="entry name" value="CYS_MET_METAB_PP"/>
    <property type="match status" value="1"/>
</dbReference>
<dbReference type="AlphaFoldDB" id="A0A7J6SEI5"/>
<dbReference type="InterPro" id="IPR015422">
    <property type="entry name" value="PyrdxlP-dep_Trfase_small"/>
</dbReference>
<evidence type="ECO:0000313" key="8">
    <source>
        <dbReference type="Proteomes" id="UP000574390"/>
    </source>
</evidence>
<evidence type="ECO:0000256" key="3">
    <source>
        <dbReference type="ARBA" id="ARBA00022605"/>
    </source>
</evidence>
<dbReference type="GO" id="GO:0047804">
    <property type="term" value="F:cysteine-S-conjugate beta-lyase activity"/>
    <property type="evidence" value="ECO:0007669"/>
    <property type="project" value="UniProtKB-EC"/>
</dbReference>
<reference evidence="7 8" key="1">
    <citation type="submission" date="2020-04" db="EMBL/GenBank/DDBJ databases">
        <title>Perkinsus olseni comparative genomics.</title>
        <authorList>
            <person name="Bogema D.R."/>
        </authorList>
    </citation>
    <scope>NUCLEOTIDE SEQUENCE [LARGE SCALE GENOMIC DNA]</scope>
    <source>
        <strain evidence="7">ATCC PRA-205</strain>
    </source>
</reference>
<dbReference type="FunFam" id="3.40.640.10:FF:000046">
    <property type="entry name" value="Cystathionine gamma-lyase"/>
    <property type="match status" value="1"/>
</dbReference>
<dbReference type="GO" id="GO:0005737">
    <property type="term" value="C:cytoplasm"/>
    <property type="evidence" value="ECO:0007669"/>
    <property type="project" value="TreeGrafter"/>
</dbReference>
<comment type="caution">
    <text evidence="7">The sequence shown here is derived from an EMBL/GenBank/DDBJ whole genome shotgun (WGS) entry which is preliminary data.</text>
</comment>
<dbReference type="GO" id="GO:0019346">
    <property type="term" value="P:transsulfuration"/>
    <property type="evidence" value="ECO:0007669"/>
    <property type="project" value="InterPro"/>
</dbReference>
<dbReference type="PANTHER" id="PTHR11808">
    <property type="entry name" value="TRANS-SULFURATION ENZYME FAMILY MEMBER"/>
    <property type="match status" value="1"/>
</dbReference>
<evidence type="ECO:0000256" key="2">
    <source>
        <dbReference type="ARBA" id="ARBA00012224"/>
    </source>
</evidence>
<keyword evidence="4" id="KW-0663">Pyridoxal phosphate</keyword>
<keyword evidence="3" id="KW-0028">Amino-acid biosynthesis</keyword>
<dbReference type="CDD" id="cd00614">
    <property type="entry name" value="CGS_like"/>
    <property type="match status" value="1"/>
</dbReference>
<dbReference type="PANTHER" id="PTHR11808:SF50">
    <property type="entry name" value="CYSTATHIONINE BETA-LYASE"/>
    <property type="match status" value="1"/>
</dbReference>
<dbReference type="InterPro" id="IPR054542">
    <property type="entry name" value="Cys_met_metab_PP"/>
</dbReference>
<proteinExistence type="predicted"/>
<evidence type="ECO:0000256" key="6">
    <source>
        <dbReference type="ARBA" id="ARBA00023239"/>
    </source>
</evidence>
<dbReference type="Gene3D" id="3.40.640.10">
    <property type="entry name" value="Type I PLP-dependent aspartate aminotransferase-like (Major domain)"/>
    <property type="match status" value="1"/>
</dbReference>
<evidence type="ECO:0000256" key="5">
    <source>
        <dbReference type="ARBA" id="ARBA00023167"/>
    </source>
</evidence>
<evidence type="ECO:0000256" key="1">
    <source>
        <dbReference type="ARBA" id="ARBA00001933"/>
    </source>
</evidence>
<dbReference type="Proteomes" id="UP000574390">
    <property type="component" value="Unassembled WGS sequence"/>
</dbReference>
<comment type="cofactor">
    <cofactor evidence="1">
        <name>pyridoxal 5'-phosphate</name>
        <dbReference type="ChEBI" id="CHEBI:597326"/>
    </cofactor>
</comment>